<accession>A0AAV4W8Y4</accession>
<protein>
    <submittedName>
        <fullName evidence="1">Uncharacterized protein</fullName>
    </submittedName>
</protein>
<reference evidence="1 2" key="1">
    <citation type="submission" date="2021-06" db="EMBL/GenBank/DDBJ databases">
        <title>Caerostris darwini draft genome.</title>
        <authorList>
            <person name="Kono N."/>
            <person name="Arakawa K."/>
        </authorList>
    </citation>
    <scope>NUCLEOTIDE SEQUENCE [LARGE SCALE GENOMIC DNA]</scope>
</reference>
<sequence length="102" mass="11379">MTHQGKWICVGSQLSHRNTVVKRFAASSPNFTQTFESAEEEFECHYAISVLWSLPGVIDKYPTAIPFNLCNAPPHLYLDQLPSQWNSSSVVPAPLLGTYVLV</sequence>
<dbReference type="EMBL" id="BPLQ01014297">
    <property type="protein sequence ID" value="GIY78956.1"/>
    <property type="molecule type" value="Genomic_DNA"/>
</dbReference>
<dbReference type="Proteomes" id="UP001054837">
    <property type="component" value="Unassembled WGS sequence"/>
</dbReference>
<keyword evidence="2" id="KW-1185">Reference proteome</keyword>
<evidence type="ECO:0000313" key="2">
    <source>
        <dbReference type="Proteomes" id="UP001054837"/>
    </source>
</evidence>
<gene>
    <name evidence="1" type="ORF">CDAR_246201</name>
</gene>
<evidence type="ECO:0000313" key="1">
    <source>
        <dbReference type="EMBL" id="GIY78956.1"/>
    </source>
</evidence>
<name>A0AAV4W8Y4_9ARAC</name>
<comment type="caution">
    <text evidence="1">The sequence shown here is derived from an EMBL/GenBank/DDBJ whole genome shotgun (WGS) entry which is preliminary data.</text>
</comment>
<organism evidence="1 2">
    <name type="scientific">Caerostris darwini</name>
    <dbReference type="NCBI Taxonomy" id="1538125"/>
    <lineage>
        <taxon>Eukaryota</taxon>
        <taxon>Metazoa</taxon>
        <taxon>Ecdysozoa</taxon>
        <taxon>Arthropoda</taxon>
        <taxon>Chelicerata</taxon>
        <taxon>Arachnida</taxon>
        <taxon>Araneae</taxon>
        <taxon>Araneomorphae</taxon>
        <taxon>Entelegynae</taxon>
        <taxon>Araneoidea</taxon>
        <taxon>Araneidae</taxon>
        <taxon>Caerostris</taxon>
    </lineage>
</organism>
<proteinExistence type="predicted"/>
<dbReference type="AlphaFoldDB" id="A0AAV4W8Y4"/>